<accession>A0ABV1PJZ2</accession>
<organism evidence="1 2">
    <name type="scientific">Franconibacter daqui</name>
    <dbReference type="NCBI Taxonomy" id="2047724"/>
    <lineage>
        <taxon>Bacteria</taxon>
        <taxon>Pseudomonadati</taxon>
        <taxon>Pseudomonadota</taxon>
        <taxon>Gammaproteobacteria</taxon>
        <taxon>Enterobacterales</taxon>
        <taxon>Enterobacteriaceae</taxon>
        <taxon>Franconibacter</taxon>
    </lineage>
</organism>
<dbReference type="Proteomes" id="UP001447374">
    <property type="component" value="Unassembled WGS sequence"/>
</dbReference>
<keyword evidence="2" id="KW-1185">Reference proteome</keyword>
<comment type="caution">
    <text evidence="1">The sequence shown here is derived from an EMBL/GenBank/DDBJ whole genome shotgun (WGS) entry which is preliminary data.</text>
</comment>
<proteinExistence type="predicted"/>
<reference evidence="1 2" key="1">
    <citation type="submission" date="2024-06" db="EMBL/GenBank/DDBJ databases">
        <title>Fanconibacter daqui strain Q02 whole shotgun sequencing project.</title>
        <authorList>
            <person name="Rodrigues J.W.A."/>
            <person name="Viana L.C."/>
            <person name="Vieira E.C."/>
            <person name="Souza F.O.L."/>
            <person name="Alegria O.C."/>
            <person name="Patroca S."/>
            <person name="Cruz A.C.R."/>
            <person name="Nunes A.R.C."/>
        </authorList>
    </citation>
    <scope>NUCLEOTIDE SEQUENCE [LARGE SCALE GENOMIC DNA]</scope>
    <source>
        <strain evidence="1 2">Q02</strain>
    </source>
</reference>
<gene>
    <name evidence="1" type="ORF">ABQG75_05300</name>
</gene>
<evidence type="ECO:0008006" key="3">
    <source>
        <dbReference type="Google" id="ProtNLM"/>
    </source>
</evidence>
<evidence type="ECO:0000313" key="1">
    <source>
        <dbReference type="EMBL" id="MER0125153.1"/>
    </source>
</evidence>
<name>A0ABV1PJZ2_9ENTR</name>
<sequence>MLEERESELLRLLVDLGAKRIEVRKKEQQKNEGQLAVNVSGEITGLSSVNTDVKHHSTAEEVNDNVRLFELKGKPWKQGDKIDRQLYSWLGYEASWQSLILAREVGGCTKATIEIKENTVYSSELEFQLGMKYKILSAETGLAYDKKHDKVSSYIVSVEFNEPA</sequence>
<dbReference type="EMBL" id="JBEHGX010000002">
    <property type="protein sequence ID" value="MER0125153.1"/>
    <property type="molecule type" value="Genomic_DNA"/>
</dbReference>
<dbReference type="RefSeq" id="WP_349950870.1">
    <property type="nucleotide sequence ID" value="NZ_JBEHGX010000002.1"/>
</dbReference>
<protein>
    <recommendedName>
        <fullName evidence="3">Phage tail protein</fullName>
    </recommendedName>
</protein>
<evidence type="ECO:0000313" key="2">
    <source>
        <dbReference type="Proteomes" id="UP001447374"/>
    </source>
</evidence>